<dbReference type="Proteomes" id="UP000501130">
    <property type="component" value="Chromosome"/>
</dbReference>
<name>A0ABX6N679_9BURK</name>
<dbReference type="PANTHER" id="PTHR30523:SF6">
    <property type="entry name" value="PHOSPHOENOLPYRUVATE CARBOXYLASE"/>
    <property type="match status" value="1"/>
</dbReference>
<sequence>MFRAVASHSSAQIAMSAGSNALGRSSSGSASTRIVGPLASKLKDIRQNTHANLKLQLQKSLPPLKFEQACELAEQIETAEPDFNQLHARVEEFVQRNKNDPEAIVSALKYLNSQLMILSTAERQMKAQDAPITQSLMRGLKTLIDNSASRGESIVQRLSNTKISPVFTAHPTNFNKPQASEIVLSQLDNIASPQGNAKVCQELWEIQGVRELKPTVQDEANQFSANIRHLHSSGRTIHEQINQQLSGLPNNLKLSKPLVEAGNWVGGDRDGNPNIDATVLKDVVKTLSTAAFEYFEQEIGKEKNTQTGSLCNLLCKSGHSESLGLIREKLARTRTHLVGNSPLPIQGDLYLNANELVHDLESLSIASLHTQEKAAVQEKLDLLKLDADSIGFHGASTDIRQNSAMNEKTVGELLRRSGGPSNYESLGEIEKQTLLTNLLLNKQTVLSDAPIDGQSENAEFDREIALIKSYKTIHDSYGPQALKNCITANTETMSDMLEVMLLLKHAGLADEQGIKMNVVPLIETVNDLHNGPAILNSMLNNPWYRQALQASGNQQQIMVGYSDSNRLDGPLASSWAVYEGTAKMLEVAEQRGVSLHVFHGRGGTEARGSGDSYAQEIKSSNGASLLTGMRQTEQGEEVPAKFGTKTMSQSNLADMVGSTLETMATGKDQQIAKYASTMEKLAQHARNHYESLYSNPELPHFFQSSTPIEFVGKSNAGSRPASRANTAGGGLNLDKLRAIPWVGSWYQSGSAMPAFFGTGSALKNFIDQPAGANTTPSQRTAQLQTMYQEWPFFKSFIDRTATAMEKADMQIAQQYAKLAPVQSQGVFEAIKNEYELTKEMILSIKQSNDLMDHNPADAEILAVKKPLTQAAHAMQIGLLKAHQQAGPEIQDRLVEPIVMSMQAIASSNRFG</sequence>
<dbReference type="PANTHER" id="PTHR30523">
    <property type="entry name" value="PHOSPHOENOLPYRUVATE CARBOXYLASE"/>
    <property type="match status" value="1"/>
</dbReference>
<dbReference type="PRINTS" id="PR00150">
    <property type="entry name" value="PEPCARBXLASE"/>
</dbReference>
<dbReference type="EMBL" id="CP053084">
    <property type="protein sequence ID" value="QJR29881.1"/>
    <property type="molecule type" value="Genomic_DNA"/>
</dbReference>
<keyword evidence="4" id="KW-1185">Reference proteome</keyword>
<dbReference type="SUPFAM" id="SSF51621">
    <property type="entry name" value="Phosphoenolpyruvate/pyruvate domain"/>
    <property type="match status" value="1"/>
</dbReference>
<dbReference type="InterPro" id="IPR021135">
    <property type="entry name" value="PEP_COase"/>
</dbReference>
<evidence type="ECO:0000256" key="2">
    <source>
        <dbReference type="ARBA" id="ARBA00022419"/>
    </source>
</evidence>
<evidence type="ECO:0000313" key="4">
    <source>
        <dbReference type="Proteomes" id="UP000501130"/>
    </source>
</evidence>
<comment type="function">
    <text evidence="1">Forms oxaloacetate, a four-carbon dicarboxylic acid source for the tricarboxylic acid cycle.</text>
</comment>
<reference evidence="3 4" key="1">
    <citation type="submission" date="2020-05" db="EMBL/GenBank/DDBJ databases">
        <title>Compete genome of Limnobacter sp. SAORIC-580.</title>
        <authorList>
            <person name="Song J."/>
            <person name="Cho J.-C."/>
        </authorList>
    </citation>
    <scope>NUCLEOTIDE SEQUENCE [LARGE SCALE GENOMIC DNA]</scope>
    <source>
        <strain evidence="3 4">SAORIC-580</strain>
    </source>
</reference>
<evidence type="ECO:0000256" key="1">
    <source>
        <dbReference type="ARBA" id="ARBA00003670"/>
    </source>
</evidence>
<evidence type="ECO:0000313" key="3">
    <source>
        <dbReference type="EMBL" id="QJR29881.1"/>
    </source>
</evidence>
<dbReference type="RefSeq" id="WP_171099559.1">
    <property type="nucleotide sequence ID" value="NZ_CP053084.1"/>
</dbReference>
<dbReference type="Pfam" id="PF00311">
    <property type="entry name" value="PEPcase"/>
    <property type="match status" value="2"/>
</dbReference>
<protein>
    <recommendedName>
        <fullName evidence="2">Phosphoenolpyruvate carboxylase</fullName>
    </recommendedName>
</protein>
<organism evidence="3 4">
    <name type="scientific">Limnobacter profundi</name>
    <dbReference type="NCBI Taxonomy" id="2732163"/>
    <lineage>
        <taxon>Bacteria</taxon>
        <taxon>Pseudomonadati</taxon>
        <taxon>Pseudomonadota</taxon>
        <taxon>Betaproteobacteria</taxon>
        <taxon>Burkholderiales</taxon>
        <taxon>Burkholderiaceae</taxon>
        <taxon>Limnobacter</taxon>
    </lineage>
</organism>
<accession>A0ABX6N679</accession>
<gene>
    <name evidence="3" type="ORF">HKT17_09240</name>
</gene>
<proteinExistence type="predicted"/>
<dbReference type="InterPro" id="IPR015813">
    <property type="entry name" value="Pyrv/PenolPyrv_kinase-like_dom"/>
</dbReference>